<dbReference type="AlphaFoldDB" id="A0A2P6PAE6"/>
<keyword evidence="2" id="KW-1185">Reference proteome</keyword>
<dbReference type="Proteomes" id="UP000238479">
    <property type="component" value="Chromosome 7"/>
</dbReference>
<evidence type="ECO:0000313" key="1">
    <source>
        <dbReference type="EMBL" id="PRQ18892.1"/>
    </source>
</evidence>
<accession>A0A2P6PAE6</accession>
<name>A0A2P6PAE6_ROSCH</name>
<proteinExistence type="predicted"/>
<dbReference type="EMBL" id="PDCK01000045">
    <property type="protein sequence ID" value="PRQ18892.1"/>
    <property type="molecule type" value="Genomic_DNA"/>
</dbReference>
<protein>
    <submittedName>
        <fullName evidence="1">Uncharacterized protein</fullName>
    </submittedName>
</protein>
<organism evidence="1 2">
    <name type="scientific">Rosa chinensis</name>
    <name type="common">China rose</name>
    <dbReference type="NCBI Taxonomy" id="74649"/>
    <lineage>
        <taxon>Eukaryota</taxon>
        <taxon>Viridiplantae</taxon>
        <taxon>Streptophyta</taxon>
        <taxon>Embryophyta</taxon>
        <taxon>Tracheophyta</taxon>
        <taxon>Spermatophyta</taxon>
        <taxon>Magnoliopsida</taxon>
        <taxon>eudicotyledons</taxon>
        <taxon>Gunneridae</taxon>
        <taxon>Pentapetalae</taxon>
        <taxon>rosids</taxon>
        <taxon>fabids</taxon>
        <taxon>Rosales</taxon>
        <taxon>Rosaceae</taxon>
        <taxon>Rosoideae</taxon>
        <taxon>Rosoideae incertae sedis</taxon>
        <taxon>Rosa</taxon>
    </lineage>
</organism>
<comment type="caution">
    <text evidence="1">The sequence shown here is derived from an EMBL/GenBank/DDBJ whole genome shotgun (WGS) entry which is preliminary data.</text>
</comment>
<evidence type="ECO:0000313" key="2">
    <source>
        <dbReference type="Proteomes" id="UP000238479"/>
    </source>
</evidence>
<gene>
    <name evidence="1" type="ORF">RchiOBHm_Chr7g0211171</name>
</gene>
<reference evidence="1 2" key="1">
    <citation type="journal article" date="2018" name="Nat. Genet.">
        <title>The Rosa genome provides new insights in the design of modern roses.</title>
        <authorList>
            <person name="Bendahmane M."/>
        </authorList>
    </citation>
    <scope>NUCLEOTIDE SEQUENCE [LARGE SCALE GENOMIC DNA]</scope>
    <source>
        <strain evidence="2">cv. Old Blush</strain>
    </source>
</reference>
<dbReference type="Gramene" id="PRQ18892">
    <property type="protein sequence ID" value="PRQ18892"/>
    <property type="gene ID" value="RchiOBHm_Chr7g0211171"/>
</dbReference>
<sequence length="105" mass="12097">MRRKSDRISICCLGDRRNPEQLRWFYDKSGRYTVRSGLQCVECLCSGDTQWSCLPFWLGFYGVNVTGGMAINYQNLLSHAAILLKLTSLLETFLKKLTPKQETKK</sequence>